<dbReference type="OrthoDB" id="1933717at2759"/>
<dbReference type="EMBL" id="KZ678137">
    <property type="protein sequence ID" value="PSN64877.1"/>
    <property type="molecule type" value="Genomic_DNA"/>
</dbReference>
<name>A0A2T2NHH2_CORCC</name>
<dbReference type="GO" id="GO:0016491">
    <property type="term" value="F:oxidoreductase activity"/>
    <property type="evidence" value="ECO:0007669"/>
    <property type="project" value="UniProtKB-KW"/>
</dbReference>
<dbReference type="PANTHER" id="PTHR43115">
    <property type="entry name" value="DEHYDROGENASE/REDUCTASE SDR FAMILY MEMBER 11"/>
    <property type="match status" value="1"/>
</dbReference>
<proteinExistence type="inferred from homology"/>
<reference evidence="4 5" key="1">
    <citation type="journal article" date="2018" name="Front. Microbiol.">
        <title>Genome-Wide Analysis of Corynespora cassiicola Leaf Fall Disease Putative Effectors.</title>
        <authorList>
            <person name="Lopez D."/>
            <person name="Ribeiro S."/>
            <person name="Label P."/>
            <person name="Fumanal B."/>
            <person name="Venisse J.S."/>
            <person name="Kohler A."/>
            <person name="de Oliveira R.R."/>
            <person name="Labutti K."/>
            <person name="Lipzen A."/>
            <person name="Lail K."/>
            <person name="Bauer D."/>
            <person name="Ohm R.A."/>
            <person name="Barry K.W."/>
            <person name="Spatafora J."/>
            <person name="Grigoriev I.V."/>
            <person name="Martin F.M."/>
            <person name="Pujade-Renaud V."/>
        </authorList>
    </citation>
    <scope>NUCLEOTIDE SEQUENCE [LARGE SCALE GENOMIC DNA]</scope>
    <source>
        <strain evidence="4 5">Philippines</strain>
    </source>
</reference>
<evidence type="ECO:0000256" key="3">
    <source>
        <dbReference type="RuleBase" id="RU000363"/>
    </source>
</evidence>
<keyword evidence="2" id="KW-0560">Oxidoreductase</keyword>
<protein>
    <submittedName>
        <fullName evidence="4">NAD(P)-binding protein</fullName>
    </submittedName>
</protein>
<evidence type="ECO:0000313" key="4">
    <source>
        <dbReference type="EMBL" id="PSN64877.1"/>
    </source>
</evidence>
<sequence>MDNEIDYDAITWPAQLTKAVHRDMYPPLNPSQPSLSAEGKIVLVTGVTGGIGRAIAEAWTIARAKAVVITGRKVEALNETAATLQERGSGKTKIIAVPADITKEEDVRRLWETAKSEAGRVDVLVNNAGSLTQAAIGELDPSRWFHDFEVNVKGVYLNVHFFLKQAPSGEGTVISVSSGTMGDVYPNFASYIPSKLAQTKFMEFLHAEQPNTRVFTIFPGLVATEMPPKIYLSYARDDPMLTGGLTLFLSTERAEWMRGTMVSVNWDIEEMEAHKEEIIGKKLTQLGFTGAKFGKGGHPWDM</sequence>
<gene>
    <name evidence="4" type="ORF">BS50DRAFT_555071</name>
</gene>
<evidence type="ECO:0000313" key="5">
    <source>
        <dbReference type="Proteomes" id="UP000240883"/>
    </source>
</evidence>
<dbReference type="STRING" id="1448308.A0A2T2NHH2"/>
<accession>A0A2T2NHH2</accession>
<keyword evidence="5" id="KW-1185">Reference proteome</keyword>
<dbReference type="PANTHER" id="PTHR43115:SF4">
    <property type="entry name" value="DEHYDROGENASE_REDUCTASE SDR FAMILY MEMBER 11"/>
    <property type="match status" value="1"/>
</dbReference>
<dbReference type="InterPro" id="IPR036291">
    <property type="entry name" value="NAD(P)-bd_dom_sf"/>
</dbReference>
<evidence type="ECO:0000256" key="1">
    <source>
        <dbReference type="ARBA" id="ARBA00006484"/>
    </source>
</evidence>
<dbReference type="PRINTS" id="PR00081">
    <property type="entry name" value="GDHRDH"/>
</dbReference>
<dbReference type="Pfam" id="PF00106">
    <property type="entry name" value="adh_short"/>
    <property type="match status" value="1"/>
</dbReference>
<dbReference type="AlphaFoldDB" id="A0A2T2NHH2"/>
<dbReference type="InterPro" id="IPR002347">
    <property type="entry name" value="SDR_fam"/>
</dbReference>
<dbReference type="Proteomes" id="UP000240883">
    <property type="component" value="Unassembled WGS sequence"/>
</dbReference>
<dbReference type="SUPFAM" id="SSF51735">
    <property type="entry name" value="NAD(P)-binding Rossmann-fold domains"/>
    <property type="match status" value="1"/>
</dbReference>
<comment type="similarity">
    <text evidence="1 3">Belongs to the short-chain dehydrogenases/reductases (SDR) family.</text>
</comment>
<dbReference type="PRINTS" id="PR00080">
    <property type="entry name" value="SDRFAMILY"/>
</dbReference>
<evidence type="ECO:0000256" key="2">
    <source>
        <dbReference type="ARBA" id="ARBA00023002"/>
    </source>
</evidence>
<dbReference type="CDD" id="cd05233">
    <property type="entry name" value="SDR_c"/>
    <property type="match status" value="1"/>
</dbReference>
<organism evidence="4 5">
    <name type="scientific">Corynespora cassiicola Philippines</name>
    <dbReference type="NCBI Taxonomy" id="1448308"/>
    <lineage>
        <taxon>Eukaryota</taxon>
        <taxon>Fungi</taxon>
        <taxon>Dikarya</taxon>
        <taxon>Ascomycota</taxon>
        <taxon>Pezizomycotina</taxon>
        <taxon>Dothideomycetes</taxon>
        <taxon>Pleosporomycetidae</taxon>
        <taxon>Pleosporales</taxon>
        <taxon>Corynesporascaceae</taxon>
        <taxon>Corynespora</taxon>
    </lineage>
</organism>
<dbReference type="Gene3D" id="3.40.50.720">
    <property type="entry name" value="NAD(P)-binding Rossmann-like Domain"/>
    <property type="match status" value="1"/>
</dbReference>